<gene>
    <name evidence="2" type="ORF">QBC38DRAFT_525378</name>
</gene>
<dbReference type="EMBL" id="MU865674">
    <property type="protein sequence ID" value="KAK4220657.1"/>
    <property type="molecule type" value="Genomic_DNA"/>
</dbReference>
<reference evidence="2" key="1">
    <citation type="journal article" date="2023" name="Mol. Phylogenet. Evol.">
        <title>Genome-scale phylogeny and comparative genomics of the fungal order Sordariales.</title>
        <authorList>
            <person name="Hensen N."/>
            <person name="Bonometti L."/>
            <person name="Westerberg I."/>
            <person name="Brannstrom I.O."/>
            <person name="Guillou S."/>
            <person name="Cros-Aarteil S."/>
            <person name="Calhoun S."/>
            <person name="Haridas S."/>
            <person name="Kuo A."/>
            <person name="Mondo S."/>
            <person name="Pangilinan J."/>
            <person name="Riley R."/>
            <person name="LaButti K."/>
            <person name="Andreopoulos B."/>
            <person name="Lipzen A."/>
            <person name="Chen C."/>
            <person name="Yan M."/>
            <person name="Daum C."/>
            <person name="Ng V."/>
            <person name="Clum A."/>
            <person name="Steindorff A."/>
            <person name="Ohm R.A."/>
            <person name="Martin F."/>
            <person name="Silar P."/>
            <person name="Natvig D.O."/>
            <person name="Lalanne C."/>
            <person name="Gautier V."/>
            <person name="Ament-Velasquez S.L."/>
            <person name="Kruys A."/>
            <person name="Hutchinson M.I."/>
            <person name="Powell A.J."/>
            <person name="Barry K."/>
            <person name="Miller A.N."/>
            <person name="Grigoriev I.V."/>
            <person name="Debuchy R."/>
            <person name="Gladieux P."/>
            <person name="Hiltunen Thoren M."/>
            <person name="Johannesson H."/>
        </authorList>
    </citation>
    <scope>NUCLEOTIDE SEQUENCE</scope>
    <source>
        <strain evidence="2">CBS 990.96</strain>
    </source>
</reference>
<feature type="transmembrane region" description="Helical" evidence="1">
    <location>
        <begin position="555"/>
        <end position="572"/>
    </location>
</feature>
<feature type="transmembrane region" description="Helical" evidence="1">
    <location>
        <begin position="332"/>
        <end position="355"/>
    </location>
</feature>
<feature type="transmembrane region" description="Helical" evidence="1">
    <location>
        <begin position="180"/>
        <end position="204"/>
    </location>
</feature>
<reference evidence="2" key="2">
    <citation type="submission" date="2023-05" db="EMBL/GenBank/DDBJ databases">
        <authorList>
            <consortium name="Lawrence Berkeley National Laboratory"/>
            <person name="Steindorff A."/>
            <person name="Hensen N."/>
            <person name="Bonometti L."/>
            <person name="Westerberg I."/>
            <person name="Brannstrom I.O."/>
            <person name="Guillou S."/>
            <person name="Cros-Aarteil S."/>
            <person name="Calhoun S."/>
            <person name="Haridas S."/>
            <person name="Kuo A."/>
            <person name="Mondo S."/>
            <person name="Pangilinan J."/>
            <person name="Riley R."/>
            <person name="Labutti K."/>
            <person name="Andreopoulos B."/>
            <person name="Lipzen A."/>
            <person name="Chen C."/>
            <person name="Yanf M."/>
            <person name="Daum C."/>
            <person name="Ng V."/>
            <person name="Clum A."/>
            <person name="Ohm R."/>
            <person name="Martin F."/>
            <person name="Silar P."/>
            <person name="Natvig D."/>
            <person name="Lalanne C."/>
            <person name="Gautier V."/>
            <person name="Ament-Velasquez S.L."/>
            <person name="Kruys A."/>
            <person name="Hutchinson M.I."/>
            <person name="Powell A.J."/>
            <person name="Barry K."/>
            <person name="Miller A.N."/>
            <person name="Grigoriev I.V."/>
            <person name="Debuchy R."/>
            <person name="Gladieux P."/>
            <person name="Thoren M.H."/>
            <person name="Johannesson H."/>
        </authorList>
    </citation>
    <scope>NUCLEOTIDE SEQUENCE</scope>
    <source>
        <strain evidence="2">CBS 990.96</strain>
    </source>
</reference>
<sequence length="646" mass="72076">MASNSSTALVEIYRPFLANVPTDPSQFNPYLGGQSFSTCCLLAVSESLFIDNDTLRIRPGQSFFRGDMATLERFPSFPCAATFNGTMEGPPQDFWTPYSWCRRRCPGWAATSPESFGYWLKPLGAFILPSLIFCLNVPRRRRLEISMAFASPSPLSGRALGVLLYAVKILTAFVASTIDILIWLSVVFAIAGPILVSAIYEALLDARILRFLQRRFRSNSLSIRSRAHLLLVILIGNLGFGPAWHHSQLLVQGLSNDAFLSPVTTPLTLGSISWTANSASSDLKCVKSQLHAMLDSQPSFGSTVGAPVLFYIAAFIWSVYEIQASYGTYQSAHQISFGLLWMTIPHIALITSLLLAGNNPSVFQAAVSRHAGIYNQQASDSERNVTSSYRVTWVWNRGSNKARWIAKLAEEYQPHFDALYNEVLGHRFDSISWAAGFWAFVLIFIPIFFGGVVSYHTPSVGLGCWSLTMLCYGAIQLLLIMLWLVNMLVWDRGVDGRVIHDDAALTKKTCTWGCYIWYASFAFSVCVSVFVSIGATIFILIGLYSNCLCFTPARYWYNIMTNPDATIFWNSATDAQIYYSQKWWFPAGVAGTVFIVVIAYLGWWYQKHLRSRFHHLVVKISDVDETHLRESTGMEVMGLSPGQHGG</sequence>
<accession>A0AAN7BES6</accession>
<evidence type="ECO:0000256" key="1">
    <source>
        <dbReference type="SAM" id="Phobius"/>
    </source>
</evidence>
<feature type="transmembrane region" description="Helical" evidence="1">
    <location>
        <begin position="584"/>
        <end position="605"/>
    </location>
</feature>
<feature type="transmembrane region" description="Helical" evidence="1">
    <location>
        <begin position="431"/>
        <end position="455"/>
    </location>
</feature>
<comment type="caution">
    <text evidence="2">The sequence shown here is derived from an EMBL/GenBank/DDBJ whole genome shotgun (WGS) entry which is preliminary data.</text>
</comment>
<dbReference type="AlphaFoldDB" id="A0AAN7BES6"/>
<keyword evidence="1" id="KW-0812">Transmembrane</keyword>
<feature type="transmembrane region" description="Helical" evidence="1">
    <location>
        <begin position="300"/>
        <end position="320"/>
    </location>
</feature>
<name>A0AAN7BES6_9PEZI</name>
<organism evidence="2 3">
    <name type="scientific">Podospora fimiseda</name>
    <dbReference type="NCBI Taxonomy" id="252190"/>
    <lineage>
        <taxon>Eukaryota</taxon>
        <taxon>Fungi</taxon>
        <taxon>Dikarya</taxon>
        <taxon>Ascomycota</taxon>
        <taxon>Pezizomycotina</taxon>
        <taxon>Sordariomycetes</taxon>
        <taxon>Sordariomycetidae</taxon>
        <taxon>Sordariales</taxon>
        <taxon>Podosporaceae</taxon>
        <taxon>Podospora</taxon>
    </lineage>
</organism>
<dbReference type="Proteomes" id="UP001301958">
    <property type="component" value="Unassembled WGS sequence"/>
</dbReference>
<keyword evidence="1" id="KW-1133">Transmembrane helix</keyword>
<feature type="transmembrane region" description="Helical" evidence="1">
    <location>
        <begin position="515"/>
        <end position="543"/>
    </location>
</feature>
<feature type="transmembrane region" description="Helical" evidence="1">
    <location>
        <begin position="155"/>
        <end position="174"/>
    </location>
</feature>
<evidence type="ECO:0000313" key="3">
    <source>
        <dbReference type="Proteomes" id="UP001301958"/>
    </source>
</evidence>
<keyword evidence="1" id="KW-0472">Membrane</keyword>
<protein>
    <submittedName>
        <fullName evidence="2">Uncharacterized protein</fullName>
    </submittedName>
</protein>
<feature type="transmembrane region" description="Helical" evidence="1">
    <location>
        <begin position="225"/>
        <end position="244"/>
    </location>
</feature>
<evidence type="ECO:0000313" key="2">
    <source>
        <dbReference type="EMBL" id="KAK4220657.1"/>
    </source>
</evidence>
<keyword evidence="3" id="KW-1185">Reference proteome</keyword>
<feature type="transmembrane region" description="Helical" evidence="1">
    <location>
        <begin position="462"/>
        <end position="485"/>
    </location>
</feature>
<proteinExistence type="predicted"/>
<feature type="transmembrane region" description="Helical" evidence="1">
    <location>
        <begin position="116"/>
        <end position="135"/>
    </location>
</feature>